<dbReference type="Pfam" id="PF13503">
    <property type="entry name" value="DUF4123"/>
    <property type="match status" value="1"/>
</dbReference>
<gene>
    <name evidence="2" type="ORF">PS928_05715</name>
</gene>
<evidence type="ECO:0000313" key="2">
    <source>
        <dbReference type="EMBL" id="VVQ24218.1"/>
    </source>
</evidence>
<dbReference type="AlphaFoldDB" id="A0A5E7VN81"/>
<dbReference type="Proteomes" id="UP000381378">
    <property type="component" value="Unassembled WGS sequence"/>
</dbReference>
<accession>A0A5E7VN81</accession>
<dbReference type="InterPro" id="IPR025391">
    <property type="entry name" value="DUF4123"/>
</dbReference>
<sequence>MPGYLLLDGVSASNLAQRLLPWDNPAYCLYRGSRWQELSDISPYLISLKGAHDPLLAYYQENAALEWGYLLFSEVDALMLCQHWRRLLTVEHPSSIELMPRIADPAVIHQLLGLAQKAQTARWFGPIEHVCLPDSLQATWHLHARPDHAAPDSADTYRLTDQELTALGGVEFRCSVFGLSDHLHTHFPEFMASYPVREHLRYAQQVAQEAYRQGFTSEQEITLYANVLGYLAGQPLADHPDIVELLTVSTAQSPLKRLQRAAELAQSRAADPQGNRL</sequence>
<proteinExistence type="predicted"/>
<evidence type="ECO:0000313" key="3">
    <source>
        <dbReference type="Proteomes" id="UP000381378"/>
    </source>
</evidence>
<name>A0A5E7VN81_PSEFL</name>
<dbReference type="EMBL" id="CABVJF010000030">
    <property type="protein sequence ID" value="VVQ24218.1"/>
    <property type="molecule type" value="Genomic_DNA"/>
</dbReference>
<organism evidence="2 3">
    <name type="scientific">Pseudomonas fluorescens</name>
    <dbReference type="NCBI Taxonomy" id="294"/>
    <lineage>
        <taxon>Bacteria</taxon>
        <taxon>Pseudomonadati</taxon>
        <taxon>Pseudomonadota</taxon>
        <taxon>Gammaproteobacteria</taxon>
        <taxon>Pseudomonadales</taxon>
        <taxon>Pseudomonadaceae</taxon>
        <taxon>Pseudomonas</taxon>
    </lineage>
</organism>
<evidence type="ECO:0000259" key="1">
    <source>
        <dbReference type="Pfam" id="PF13503"/>
    </source>
</evidence>
<reference evidence="2 3" key="1">
    <citation type="submission" date="2019-09" db="EMBL/GenBank/DDBJ databases">
        <authorList>
            <person name="Chandra G."/>
            <person name="Truman W A."/>
        </authorList>
    </citation>
    <scope>NUCLEOTIDE SEQUENCE [LARGE SCALE GENOMIC DNA]</scope>
    <source>
        <strain evidence="2">PS928</strain>
    </source>
</reference>
<feature type="domain" description="DUF4123" evidence="1">
    <location>
        <begin position="4"/>
        <end position="118"/>
    </location>
</feature>
<protein>
    <recommendedName>
        <fullName evidence="1">DUF4123 domain-containing protein</fullName>
    </recommendedName>
</protein>